<organism evidence="1">
    <name type="scientific">marine sediment metagenome</name>
    <dbReference type="NCBI Taxonomy" id="412755"/>
    <lineage>
        <taxon>unclassified sequences</taxon>
        <taxon>metagenomes</taxon>
        <taxon>ecological metagenomes</taxon>
    </lineage>
</organism>
<protein>
    <submittedName>
        <fullName evidence="1">Uncharacterized protein</fullName>
    </submittedName>
</protein>
<accession>A0A0F9NEB1</accession>
<gene>
    <name evidence="1" type="ORF">LCGC14_1272560</name>
</gene>
<proteinExistence type="predicted"/>
<reference evidence="1" key="1">
    <citation type="journal article" date="2015" name="Nature">
        <title>Complex archaea that bridge the gap between prokaryotes and eukaryotes.</title>
        <authorList>
            <person name="Spang A."/>
            <person name="Saw J.H."/>
            <person name="Jorgensen S.L."/>
            <person name="Zaremba-Niedzwiedzka K."/>
            <person name="Martijn J."/>
            <person name="Lind A.E."/>
            <person name="van Eijk R."/>
            <person name="Schleper C."/>
            <person name="Guy L."/>
            <person name="Ettema T.J."/>
        </authorList>
    </citation>
    <scope>NUCLEOTIDE SEQUENCE</scope>
</reference>
<evidence type="ECO:0000313" key="1">
    <source>
        <dbReference type="EMBL" id="KKM87085.1"/>
    </source>
</evidence>
<dbReference type="EMBL" id="LAZR01007155">
    <property type="protein sequence ID" value="KKM87085.1"/>
    <property type="molecule type" value="Genomic_DNA"/>
</dbReference>
<dbReference type="AlphaFoldDB" id="A0A0F9NEB1"/>
<name>A0A0F9NEB1_9ZZZZ</name>
<comment type="caution">
    <text evidence="1">The sequence shown here is derived from an EMBL/GenBank/DDBJ whole genome shotgun (WGS) entry which is preliminary data.</text>
</comment>
<sequence>MGFGSNPFAKRAVVTGLNRTARKLKHLATTGADRAITAGIRASMTPVARAMRRAVTATSASTYLKREARKAIGQRFVKISALGIREGKVGFGVGKKAKQKKAAKAARGKRLEAGRGGGKGVGISAANIHWFVLGTDKRFLKKGSARGPKAGHPTGQIANVFGNVTRLAFAGSNVAAVNAARKKIWQVIKKEALKKG</sequence>